<name>A0A0F5LF91_9HYPH</name>
<dbReference type="InterPro" id="IPR029149">
    <property type="entry name" value="Creatin/AminoP/Spt16_N"/>
</dbReference>
<dbReference type="PANTHER" id="PTHR46112">
    <property type="entry name" value="AMINOPEPTIDASE"/>
    <property type="match status" value="1"/>
</dbReference>
<evidence type="ECO:0000259" key="2">
    <source>
        <dbReference type="Pfam" id="PF01321"/>
    </source>
</evidence>
<dbReference type="InterPro" id="IPR000587">
    <property type="entry name" value="Creatinase_N"/>
</dbReference>
<dbReference type="Gene3D" id="3.90.230.10">
    <property type="entry name" value="Creatinase/methionine aminopeptidase superfamily"/>
    <property type="match status" value="1"/>
</dbReference>
<dbReference type="OrthoDB" id="9806388at2"/>
<dbReference type="Pfam" id="PF01321">
    <property type="entry name" value="Creatinase_N"/>
    <property type="match status" value="1"/>
</dbReference>
<dbReference type="PATRIC" id="fig|361041.3.peg.3657"/>
<proteinExistence type="predicted"/>
<evidence type="ECO:0000313" key="4">
    <source>
        <dbReference type="Proteomes" id="UP000033514"/>
    </source>
</evidence>
<dbReference type="STRING" id="361041.VW35_01345"/>
<dbReference type="SUPFAM" id="SSF55920">
    <property type="entry name" value="Creatinase/aminopeptidase"/>
    <property type="match status" value="1"/>
</dbReference>
<dbReference type="InterPro" id="IPR000994">
    <property type="entry name" value="Pept_M24"/>
</dbReference>
<dbReference type="Pfam" id="PF00557">
    <property type="entry name" value="Peptidase_M24"/>
    <property type="match status" value="1"/>
</dbReference>
<evidence type="ECO:0000259" key="1">
    <source>
        <dbReference type="Pfam" id="PF00557"/>
    </source>
</evidence>
<feature type="domain" description="Creatinase N-terminal" evidence="2">
    <location>
        <begin position="24"/>
        <end position="120"/>
    </location>
</feature>
<sequence length="393" mass="42024">MNLQAPPIKPVQPLGQAFRQDVQARLRVAAEWRGVDGVLLLSPANVFYACGFNFSVNERPIGLYVPVDGPVLLFVPLLELENAEPVEGVELATYEEFPGLVHPIAWMLCQSKARRIAIDTLDARLLATLNTLADAIVLEDLAAPLRFIKTAEELELTRIAAGYADLCLFRLASEAGTIIRNGGSELDLLADCTGFALAALKRDYGAAFAGTKLGITASVHSGPRAALPHGSTSHRVPEYGDTIISGIGASLGGYHAESGITLVVGEMSADQRHVMTAMANCNDAAVSALKPGQRCQDVNEAALDALKSAGLGDTIRHRIGHGMGLEGHEAPWLAPGDMTTIETGMVFSNEPGVYRPGRDGYRTINTMIVHDNHVEIPSRLLATLPIDQRVIPL</sequence>
<keyword evidence="4" id="KW-1185">Reference proteome</keyword>
<dbReference type="EMBL" id="LAJG01000005">
    <property type="protein sequence ID" value="KKB80874.1"/>
    <property type="molecule type" value="Genomic_DNA"/>
</dbReference>
<dbReference type="Gene3D" id="3.40.350.10">
    <property type="entry name" value="Creatinase/prolidase N-terminal domain"/>
    <property type="match status" value="1"/>
</dbReference>
<dbReference type="InterPro" id="IPR050659">
    <property type="entry name" value="Peptidase_M24B"/>
</dbReference>
<dbReference type="SUPFAM" id="SSF53092">
    <property type="entry name" value="Creatinase/prolidase N-terminal domain"/>
    <property type="match status" value="1"/>
</dbReference>
<comment type="caution">
    <text evidence="3">The sequence shown here is derived from an EMBL/GenBank/DDBJ whole genome shotgun (WGS) entry which is preliminary data.</text>
</comment>
<organism evidence="3 4">
    <name type="scientific">Devosia soli</name>
    <dbReference type="NCBI Taxonomy" id="361041"/>
    <lineage>
        <taxon>Bacteria</taxon>
        <taxon>Pseudomonadati</taxon>
        <taxon>Pseudomonadota</taxon>
        <taxon>Alphaproteobacteria</taxon>
        <taxon>Hyphomicrobiales</taxon>
        <taxon>Devosiaceae</taxon>
        <taxon>Devosia</taxon>
    </lineage>
</organism>
<dbReference type="AlphaFoldDB" id="A0A0F5LF91"/>
<feature type="domain" description="Peptidase M24" evidence="1">
    <location>
        <begin position="176"/>
        <end position="370"/>
    </location>
</feature>
<dbReference type="InterPro" id="IPR036005">
    <property type="entry name" value="Creatinase/aminopeptidase-like"/>
</dbReference>
<protein>
    <submittedName>
        <fullName evidence="3">Peptidase M24</fullName>
    </submittedName>
</protein>
<gene>
    <name evidence="3" type="ORF">VW35_01345</name>
</gene>
<evidence type="ECO:0000313" key="3">
    <source>
        <dbReference type="EMBL" id="KKB80874.1"/>
    </source>
</evidence>
<dbReference type="PANTHER" id="PTHR46112:SF2">
    <property type="entry name" value="XAA-PRO AMINOPEPTIDASE P-RELATED"/>
    <property type="match status" value="1"/>
</dbReference>
<accession>A0A0F5LF91</accession>
<reference evidence="3 4" key="1">
    <citation type="submission" date="2015-03" db="EMBL/GenBank/DDBJ databases">
        <authorList>
            <person name="Hassan Y.I."/>
            <person name="Lepp D."/>
            <person name="Zhou T."/>
        </authorList>
    </citation>
    <scope>NUCLEOTIDE SEQUENCE [LARGE SCALE GENOMIC DNA]</scope>
    <source>
        <strain evidence="3 4">GH2-10</strain>
    </source>
</reference>
<dbReference type="Proteomes" id="UP000033514">
    <property type="component" value="Unassembled WGS sequence"/>
</dbReference>